<organism evidence="3 4">
    <name type="scientific">Paracoccus onchidii</name>
    <dbReference type="NCBI Taxonomy" id="3017813"/>
    <lineage>
        <taxon>Bacteria</taxon>
        <taxon>Pseudomonadati</taxon>
        <taxon>Pseudomonadota</taxon>
        <taxon>Alphaproteobacteria</taxon>
        <taxon>Rhodobacterales</taxon>
        <taxon>Paracoccaceae</taxon>
        <taxon>Paracoccus</taxon>
    </lineage>
</organism>
<sequence>MQTHSRVAKYSLGQVVRHRNRPFRGVIFDVDPEFANTEEWYESIPEDVRPEKNQPFYHLYAETEATYYVAYVSEQNLVPDASGEPLEHPDVMDMFGDFEEGRYPLVGHLN</sequence>
<dbReference type="PANTHER" id="PTHR48439:SF1">
    <property type="entry name" value="HEMIMETHYLATED DNA-BINDING DOMAIN-CONTAINING PROTEIN"/>
    <property type="match status" value="1"/>
</dbReference>
<feature type="domain" description="Hemimethylated DNA-binding" evidence="2">
    <location>
        <begin position="7"/>
        <end position="106"/>
    </location>
</feature>
<dbReference type="InterPro" id="IPR053189">
    <property type="entry name" value="Clp_protease_adapter_ClpF"/>
</dbReference>
<evidence type="ECO:0000313" key="4">
    <source>
        <dbReference type="Proteomes" id="UP001165641"/>
    </source>
</evidence>
<dbReference type="PANTHER" id="PTHR48439">
    <property type="entry name" value="HEMIMETHYLATED DNA-BINDING DOMAIN-CONTAINING PROTEIN"/>
    <property type="match status" value="1"/>
</dbReference>
<evidence type="ECO:0000256" key="1">
    <source>
        <dbReference type="NCBIfam" id="TIGR02097"/>
    </source>
</evidence>
<dbReference type="EMBL" id="JAQBIE010000032">
    <property type="protein sequence ID" value="MDB6179369.1"/>
    <property type="molecule type" value="Genomic_DNA"/>
</dbReference>
<protein>
    <recommendedName>
        <fullName evidence="1">Heat shock protein HspQ</fullName>
    </recommendedName>
</protein>
<proteinExistence type="predicted"/>
<dbReference type="NCBIfam" id="TIGR02097">
    <property type="entry name" value="yccV"/>
    <property type="match status" value="1"/>
</dbReference>
<accession>A0ABT4ZJ29</accession>
<dbReference type="Gene3D" id="2.30.30.390">
    <property type="entry name" value="Hemimethylated DNA-binding domain"/>
    <property type="match status" value="1"/>
</dbReference>
<evidence type="ECO:0000313" key="3">
    <source>
        <dbReference type="EMBL" id="MDB6179369.1"/>
    </source>
</evidence>
<name>A0ABT4ZJ29_9RHOB</name>
<dbReference type="RefSeq" id="WP_271890469.1">
    <property type="nucleotide sequence ID" value="NZ_JAQBIE010000032.1"/>
</dbReference>
<dbReference type="Pfam" id="PF08755">
    <property type="entry name" value="YccV-like"/>
    <property type="match status" value="1"/>
</dbReference>
<dbReference type="Proteomes" id="UP001165641">
    <property type="component" value="Unassembled WGS sequence"/>
</dbReference>
<evidence type="ECO:0000259" key="2">
    <source>
        <dbReference type="SMART" id="SM00992"/>
    </source>
</evidence>
<dbReference type="SUPFAM" id="SSF141255">
    <property type="entry name" value="YccV-like"/>
    <property type="match status" value="1"/>
</dbReference>
<dbReference type="SMART" id="SM00992">
    <property type="entry name" value="YccV-like"/>
    <property type="match status" value="1"/>
</dbReference>
<keyword evidence="3" id="KW-0346">Stress response</keyword>
<dbReference type="InterPro" id="IPR036623">
    <property type="entry name" value="Hemimethylated_DNA-bd_sf"/>
</dbReference>
<reference evidence="3" key="1">
    <citation type="submission" date="2022-12" db="EMBL/GenBank/DDBJ databases">
        <title>Paracoccus onchidii sp. nov., isolated from a marine invertebrate from the South China Sea.</title>
        <authorList>
            <person name="Xu S."/>
            <person name="Liu Z."/>
            <person name="Xu Y."/>
        </authorList>
    </citation>
    <scope>NUCLEOTIDE SEQUENCE</scope>
    <source>
        <strain evidence="3">Z330</strain>
    </source>
</reference>
<dbReference type="InterPro" id="IPR011722">
    <property type="entry name" value="Hemimethylated_DNA-bd_dom"/>
</dbReference>
<comment type="caution">
    <text evidence="3">The sequence shown here is derived from an EMBL/GenBank/DDBJ whole genome shotgun (WGS) entry which is preliminary data.</text>
</comment>
<keyword evidence="4" id="KW-1185">Reference proteome</keyword>
<gene>
    <name evidence="3" type="primary">hspQ</name>
    <name evidence="3" type="ORF">PAF17_17940</name>
</gene>